<feature type="compositionally biased region" description="Acidic residues" evidence="1">
    <location>
        <begin position="954"/>
        <end position="965"/>
    </location>
</feature>
<feature type="compositionally biased region" description="Basic and acidic residues" evidence="1">
    <location>
        <begin position="803"/>
        <end position="824"/>
    </location>
</feature>
<dbReference type="Pfam" id="PF00855">
    <property type="entry name" value="PWWP"/>
    <property type="match status" value="1"/>
</dbReference>
<feature type="compositionally biased region" description="Polar residues" evidence="1">
    <location>
        <begin position="322"/>
        <end position="340"/>
    </location>
</feature>
<feature type="region of interest" description="Disordered" evidence="1">
    <location>
        <begin position="755"/>
        <end position="833"/>
    </location>
</feature>
<dbReference type="AlphaFoldDB" id="A0AAN8ZK51"/>
<accession>A0AAN8ZK51</accession>
<dbReference type="Gene3D" id="2.30.30.140">
    <property type="match status" value="1"/>
</dbReference>
<sequence length="1114" mass="120707">MAPSRRKGVSKAAAAAAAARRQWKVGDLVLAKVKGFPAWPATVTYAEGSGFVVADGNKFILHRPFNRSLELRRVLGCRAFCNPADVEAFTEEKKETLLTKRQGKGADFVRAVQEIVDNYEKLKKANQIGETNCSLTNAESSAGVEADTAVGCEKDTSEQTLNTQLRTLYPAEECKDRSHPVEESVTAKRIDTSSEGEPLAAQPSDNSSASVTNNIPRNGFRVRQPPTDILQRRAQPARRSRSSLRTDVSRLQTSILPCNGLGKGAGDVTQDGSLKRYKRLRKSPEAYALPYLDIPASASNDSIEDDGSEIVTVDSDAISLNEGSSVESGCKVQQSENTTRYPEDDVELSKRLDLQTKTLITKKKRKPNRKRSSNDVVDITLRPDKDTVFEAEGNYDGQFSPKVCENSKELSSKEDGDEHLPLVKRARVRMGKISATDKLDGFSEMEEKSSQEVPLQVLEQAHLSLNGDNKVNAHGKSTVLKEASENSLPSSSSEHLSEERHKPWKLQKSQSFGCSVDGEAALPPSKRLNRALEAMSANAVEDVQTPSAGPTLPNGFCTSKNVESPAIYASLTDNCGLLDSPSLIPKEKGKSEVVNVHGQIPAPSSPHHGGSDTRLSSIDRIFQFSPSKEDAKVKNIFVKAEKAGCRLDDSYYAARSPDPVPGKDDITSTSTSNATNFVIGNVEGNCCQNTEILTPPVDEDCQVKDMGETVKELKDKSENDLHTPSLLASEDGLIAAAQETEQAYQCASVLKEMPSLPLSPSPPGGQNSSARGSPPGSSLCHISTSNNSNSPQNNGFCSPNLHLQHEKSTLDVDEGKSESVEAHKSKSPGKWTNAAKAARGAFESVIGTLSRTKESIGRATRIAIDCAKFGIASEVLRLWLERKLFPEPLLKQHIRDLNSLNGASSAGAFSRRPGRTERAFDDPIREMEGMLVDEYGSNSSFQLPGFCMPRMLKDEDDGTDSDGENFEAVTPEHPPEAQQSAPPAVIEKHRHILADVDGELEMEDVAPSSDLDMIEVDQTTHATGAPVLPHQVEQHFPLPFAPPLPHEVPPSCPPLPTSPPPPPPPPPPPLPPPPSAPFASSVDSSKQLYMSSHLQASGVQDEGIMELQILYWNL</sequence>
<feature type="compositionally biased region" description="Low complexity" evidence="1">
    <location>
        <begin position="485"/>
        <end position="494"/>
    </location>
</feature>
<evidence type="ECO:0000256" key="1">
    <source>
        <dbReference type="SAM" id="MobiDB-lite"/>
    </source>
</evidence>
<evidence type="ECO:0000259" key="2">
    <source>
        <dbReference type="Pfam" id="PF00855"/>
    </source>
</evidence>
<proteinExistence type="predicted"/>
<feature type="domain" description="PWWP" evidence="2">
    <location>
        <begin position="26"/>
        <end position="119"/>
    </location>
</feature>
<protein>
    <submittedName>
        <fullName evidence="3">PWWP domain</fullName>
    </submittedName>
</protein>
<comment type="caution">
    <text evidence="3">The sequence shown here is derived from an EMBL/GenBank/DDBJ whole genome shotgun (WGS) entry which is preliminary data.</text>
</comment>
<dbReference type="EMBL" id="JBAMMX010000005">
    <property type="protein sequence ID" value="KAK6940861.1"/>
    <property type="molecule type" value="Genomic_DNA"/>
</dbReference>
<dbReference type="PANTHER" id="PTHR12550:SF49">
    <property type="entry name" value="PROTEIN HUA2-LIKE 2-RELATED"/>
    <property type="match status" value="1"/>
</dbReference>
<dbReference type="SUPFAM" id="SSF63748">
    <property type="entry name" value="Tudor/PWWP/MBT"/>
    <property type="match status" value="1"/>
</dbReference>
<name>A0AAN8ZK51_9MAGN</name>
<feature type="compositionally biased region" description="Basic and acidic residues" evidence="1">
    <location>
        <begin position="172"/>
        <end position="192"/>
    </location>
</feature>
<feature type="compositionally biased region" description="Low complexity" evidence="1">
    <location>
        <begin position="783"/>
        <end position="794"/>
    </location>
</feature>
<feature type="compositionally biased region" description="Polar residues" evidence="1">
    <location>
        <begin position="203"/>
        <end position="216"/>
    </location>
</feature>
<organism evidence="3 4">
    <name type="scientific">Dillenia turbinata</name>
    <dbReference type="NCBI Taxonomy" id="194707"/>
    <lineage>
        <taxon>Eukaryota</taxon>
        <taxon>Viridiplantae</taxon>
        <taxon>Streptophyta</taxon>
        <taxon>Embryophyta</taxon>
        <taxon>Tracheophyta</taxon>
        <taxon>Spermatophyta</taxon>
        <taxon>Magnoliopsida</taxon>
        <taxon>eudicotyledons</taxon>
        <taxon>Gunneridae</taxon>
        <taxon>Pentapetalae</taxon>
        <taxon>Dilleniales</taxon>
        <taxon>Dilleniaceae</taxon>
        <taxon>Dillenia</taxon>
    </lineage>
</organism>
<feature type="compositionally biased region" description="Pro residues" evidence="1">
    <location>
        <begin position="1039"/>
        <end position="1076"/>
    </location>
</feature>
<evidence type="ECO:0000313" key="4">
    <source>
        <dbReference type="Proteomes" id="UP001370490"/>
    </source>
</evidence>
<feature type="region of interest" description="Disordered" evidence="1">
    <location>
        <begin position="480"/>
        <end position="510"/>
    </location>
</feature>
<feature type="region of interest" description="Disordered" evidence="1">
    <location>
        <begin position="322"/>
        <end position="342"/>
    </location>
</feature>
<dbReference type="Proteomes" id="UP001370490">
    <property type="component" value="Unassembled WGS sequence"/>
</dbReference>
<gene>
    <name evidence="3" type="ORF">RJ641_030392</name>
</gene>
<reference evidence="3 4" key="1">
    <citation type="submission" date="2023-12" db="EMBL/GenBank/DDBJ databases">
        <title>A high-quality genome assembly for Dillenia turbinata (Dilleniales).</title>
        <authorList>
            <person name="Chanderbali A."/>
        </authorList>
    </citation>
    <scope>NUCLEOTIDE SEQUENCE [LARGE SCALE GENOMIC DNA]</scope>
    <source>
        <strain evidence="3">LSX21</strain>
        <tissue evidence="3">Leaf</tissue>
    </source>
</reference>
<dbReference type="InterPro" id="IPR000313">
    <property type="entry name" value="PWWP_dom"/>
</dbReference>
<evidence type="ECO:0000313" key="3">
    <source>
        <dbReference type="EMBL" id="KAK6940861.1"/>
    </source>
</evidence>
<feature type="region of interest" description="Disordered" evidence="1">
    <location>
        <begin position="1036"/>
        <end position="1085"/>
    </location>
</feature>
<feature type="region of interest" description="Disordered" evidence="1">
    <location>
        <begin position="171"/>
        <end position="224"/>
    </location>
</feature>
<keyword evidence="4" id="KW-1185">Reference proteome</keyword>
<dbReference type="PANTHER" id="PTHR12550">
    <property type="entry name" value="HEPATOMA-DERIVED GROWTH FACTOR-RELATED"/>
    <property type="match status" value="1"/>
</dbReference>
<feature type="region of interest" description="Disordered" evidence="1">
    <location>
        <begin position="953"/>
        <end position="982"/>
    </location>
</feature>